<feature type="compositionally biased region" description="Polar residues" evidence="1">
    <location>
        <begin position="185"/>
        <end position="197"/>
    </location>
</feature>
<gene>
    <name evidence="2" type="ORF">HHL27_18600</name>
</gene>
<dbReference type="Proteomes" id="UP000583556">
    <property type="component" value="Unassembled WGS sequence"/>
</dbReference>
<evidence type="ECO:0000313" key="3">
    <source>
        <dbReference type="Proteomes" id="UP000583556"/>
    </source>
</evidence>
<proteinExistence type="predicted"/>
<dbReference type="EMBL" id="JABBGM010000012">
    <property type="protein sequence ID" value="NML95687.1"/>
    <property type="molecule type" value="Genomic_DNA"/>
</dbReference>
<organism evidence="2 3">
    <name type="scientific">Novosphingobium olei</name>
    <dbReference type="NCBI Taxonomy" id="2728851"/>
    <lineage>
        <taxon>Bacteria</taxon>
        <taxon>Pseudomonadati</taxon>
        <taxon>Pseudomonadota</taxon>
        <taxon>Alphaproteobacteria</taxon>
        <taxon>Sphingomonadales</taxon>
        <taxon>Sphingomonadaceae</taxon>
        <taxon>Novosphingobium</taxon>
    </lineage>
</organism>
<dbReference type="RefSeq" id="WP_169494896.1">
    <property type="nucleotide sequence ID" value="NZ_JABBGM010000012.1"/>
</dbReference>
<feature type="compositionally biased region" description="Polar residues" evidence="1">
    <location>
        <begin position="219"/>
        <end position="229"/>
    </location>
</feature>
<sequence length="343" mass="35320">MLRKESSPRPILEAAEDGGHGPAIAVLAASGAIALFAVSGQPTRQHIIHLLDDDNTAANRNLRPARTLHDPVSIPAFGKLPSEVATPQHVVSPTEHETPKQTAVSFSPEIQRLLAAQKDLSQTLWGDQRPFAAPMLPPPSPDQVRNSTVASNFSKTDDIGHASSAIEQALGAASLATVLTEDASDTTSPSASENLGASGNIAPDAVSLKSLAKREVLPNATSPDGSQAPSLAAIQGDGPLPASAKTPSAGPASELPVEPRDTTEPASSVQIAPATPVLSQACLDERCLSPQQSFAPTILTADALANLAHQAATVTPVMPAARAMASNAVPSATPVDRFPHPQF</sequence>
<evidence type="ECO:0000256" key="1">
    <source>
        <dbReference type="SAM" id="MobiDB-lite"/>
    </source>
</evidence>
<dbReference type="AlphaFoldDB" id="A0A7Y0BSE2"/>
<feature type="region of interest" description="Disordered" evidence="1">
    <location>
        <begin position="181"/>
        <end position="201"/>
    </location>
</feature>
<feature type="region of interest" description="Disordered" evidence="1">
    <location>
        <begin position="218"/>
        <end position="272"/>
    </location>
</feature>
<protein>
    <submittedName>
        <fullName evidence="2">Uncharacterized protein</fullName>
    </submittedName>
</protein>
<comment type="caution">
    <text evidence="2">The sequence shown here is derived from an EMBL/GenBank/DDBJ whole genome shotgun (WGS) entry which is preliminary data.</text>
</comment>
<evidence type="ECO:0000313" key="2">
    <source>
        <dbReference type="EMBL" id="NML95687.1"/>
    </source>
</evidence>
<keyword evidence="3" id="KW-1185">Reference proteome</keyword>
<reference evidence="2 3" key="1">
    <citation type="submission" date="2020-04" db="EMBL/GenBank/DDBJ databases">
        <title>Novosphingobium sp. TW-4 isolated from soil.</title>
        <authorList>
            <person name="Dahal R.H."/>
            <person name="Chaudhary D.K."/>
        </authorList>
    </citation>
    <scope>NUCLEOTIDE SEQUENCE [LARGE SCALE GENOMIC DNA]</scope>
    <source>
        <strain evidence="2 3">TW-4</strain>
    </source>
</reference>
<accession>A0A7Y0BSE2</accession>
<name>A0A7Y0BSE2_9SPHN</name>